<dbReference type="Proteomes" id="UP000221011">
    <property type="component" value="Chromosome"/>
</dbReference>
<name>A0A291QHL2_9ACTN</name>
<dbReference type="KEGG" id="sfk:KY5_6074"/>
<dbReference type="EMBL" id="CP022685">
    <property type="protein sequence ID" value="ATL31092.1"/>
    <property type="molecule type" value="Genomic_DNA"/>
</dbReference>
<dbReference type="AlphaFoldDB" id="A0A291QHL2"/>
<keyword evidence="2" id="KW-0472">Membrane</keyword>
<sequence length="191" mass="20939">MISTWKAIPRRPGKPVVVARRKSGPIGGIAVILAVGVFGAWGVSEGWDKNDPGEMPFLGAFLLAVTRFMWRAVVRPRVDVYVDGLWVVGFWGRHWIPGAAIRRIDNEDGMAVTTVHGEDIPVFAFSRSLLDRGQAAAGAQQMRRAKPPRPGRPGETPAVLRAPDWTWADLLFVPMPVLTILAMTGVYGTWS</sequence>
<keyword evidence="4" id="KW-1185">Reference proteome</keyword>
<evidence type="ECO:0000313" key="3">
    <source>
        <dbReference type="EMBL" id="ATL31092.1"/>
    </source>
</evidence>
<feature type="transmembrane region" description="Helical" evidence="2">
    <location>
        <begin position="170"/>
        <end position="190"/>
    </location>
</feature>
<accession>A0A291QHL2</accession>
<keyword evidence="2" id="KW-0812">Transmembrane</keyword>
<feature type="transmembrane region" description="Helical" evidence="2">
    <location>
        <begin position="55"/>
        <end position="74"/>
    </location>
</feature>
<feature type="transmembrane region" description="Helical" evidence="2">
    <location>
        <begin position="24"/>
        <end position="43"/>
    </location>
</feature>
<evidence type="ECO:0000256" key="1">
    <source>
        <dbReference type="SAM" id="MobiDB-lite"/>
    </source>
</evidence>
<organism evidence="3 4">
    <name type="scientific">Streptomyces formicae</name>
    <dbReference type="NCBI Taxonomy" id="1616117"/>
    <lineage>
        <taxon>Bacteria</taxon>
        <taxon>Bacillati</taxon>
        <taxon>Actinomycetota</taxon>
        <taxon>Actinomycetes</taxon>
        <taxon>Kitasatosporales</taxon>
        <taxon>Streptomycetaceae</taxon>
        <taxon>Streptomyces</taxon>
    </lineage>
</organism>
<protein>
    <submittedName>
        <fullName evidence="3">Uncharacterized protein</fullName>
    </submittedName>
</protein>
<feature type="region of interest" description="Disordered" evidence="1">
    <location>
        <begin position="138"/>
        <end position="158"/>
    </location>
</feature>
<gene>
    <name evidence="3" type="ORF">KY5_6074</name>
</gene>
<evidence type="ECO:0000256" key="2">
    <source>
        <dbReference type="SAM" id="Phobius"/>
    </source>
</evidence>
<evidence type="ECO:0000313" key="4">
    <source>
        <dbReference type="Proteomes" id="UP000221011"/>
    </source>
</evidence>
<reference evidence="3 4" key="1">
    <citation type="submission" date="2017-08" db="EMBL/GenBank/DDBJ databases">
        <title>Complete Genome Sequence of Streptomyces formicae KY5, the formicamycin producer.</title>
        <authorList>
            <person name="Holmes N.A."/>
            <person name="Devine R."/>
            <person name="Qin Z."/>
            <person name="Seipke R.F."/>
            <person name="Wilkinson B."/>
            <person name="Hutchings M.I."/>
        </authorList>
    </citation>
    <scope>NUCLEOTIDE SEQUENCE [LARGE SCALE GENOMIC DNA]</scope>
    <source>
        <strain evidence="3 4">KY5</strain>
    </source>
</reference>
<dbReference type="RefSeq" id="WP_159072622.1">
    <property type="nucleotide sequence ID" value="NZ_CP022685.1"/>
</dbReference>
<proteinExistence type="predicted"/>
<keyword evidence="2" id="KW-1133">Transmembrane helix</keyword>